<proteinExistence type="predicted"/>
<sequence>MSELLTFLGEVEPPCVCLIHPEAELPHGGHCCSFVPDAPGEPPAPVCHPVEWRAERARLTKEGRQ</sequence>
<reference evidence="1" key="2">
    <citation type="submission" date="2020-09" db="EMBL/GenBank/DDBJ databases">
        <authorList>
            <person name="Sun Q."/>
            <person name="Zhou Y."/>
        </authorList>
    </citation>
    <scope>NUCLEOTIDE SEQUENCE</scope>
    <source>
        <strain evidence="1">CGMCC 1.12785</strain>
    </source>
</reference>
<dbReference type="AlphaFoldDB" id="A0A8J2XEY1"/>
<name>A0A8J2XEY1_9MICO</name>
<dbReference type="EMBL" id="BMFY01000004">
    <property type="protein sequence ID" value="GGA10931.1"/>
    <property type="molecule type" value="Genomic_DNA"/>
</dbReference>
<accession>A0A8J2XEY1</accession>
<dbReference type="Proteomes" id="UP000616114">
    <property type="component" value="Unassembled WGS sequence"/>
</dbReference>
<gene>
    <name evidence="1" type="ORF">GCM10011333_12190</name>
</gene>
<evidence type="ECO:0000313" key="1">
    <source>
        <dbReference type="EMBL" id="GGA10931.1"/>
    </source>
</evidence>
<keyword evidence="2" id="KW-1185">Reference proteome</keyword>
<protein>
    <submittedName>
        <fullName evidence="1">Uncharacterized protein</fullName>
    </submittedName>
</protein>
<evidence type="ECO:0000313" key="2">
    <source>
        <dbReference type="Proteomes" id="UP000616114"/>
    </source>
</evidence>
<organism evidence="1 2">
    <name type="scientific">Sediminivirga luteola</name>
    <dbReference type="NCBI Taxonomy" id="1774748"/>
    <lineage>
        <taxon>Bacteria</taxon>
        <taxon>Bacillati</taxon>
        <taxon>Actinomycetota</taxon>
        <taxon>Actinomycetes</taxon>
        <taxon>Micrococcales</taxon>
        <taxon>Brevibacteriaceae</taxon>
        <taxon>Sediminivirga</taxon>
    </lineage>
</organism>
<reference evidence="1" key="1">
    <citation type="journal article" date="2014" name="Int. J. Syst. Evol. Microbiol.">
        <title>Complete genome sequence of Corynebacterium casei LMG S-19264T (=DSM 44701T), isolated from a smear-ripened cheese.</title>
        <authorList>
            <consortium name="US DOE Joint Genome Institute (JGI-PGF)"/>
            <person name="Walter F."/>
            <person name="Albersmeier A."/>
            <person name="Kalinowski J."/>
            <person name="Ruckert C."/>
        </authorList>
    </citation>
    <scope>NUCLEOTIDE SEQUENCE</scope>
    <source>
        <strain evidence="1">CGMCC 1.12785</strain>
    </source>
</reference>
<comment type="caution">
    <text evidence="1">The sequence shown here is derived from an EMBL/GenBank/DDBJ whole genome shotgun (WGS) entry which is preliminary data.</text>
</comment>